<name>A0A317CK35_9GAMM</name>
<dbReference type="GO" id="GO:0032297">
    <property type="term" value="P:negative regulation of DNA-templated DNA replication initiation"/>
    <property type="evidence" value="ECO:0007669"/>
    <property type="project" value="InterPro"/>
</dbReference>
<dbReference type="Gene3D" id="1.10.8.60">
    <property type="match status" value="1"/>
</dbReference>
<reference evidence="3 4" key="1">
    <citation type="submission" date="2018-05" db="EMBL/GenBank/DDBJ databases">
        <title>Leucothrix arctica sp. nov., isolated from Arctic seawater.</title>
        <authorList>
            <person name="Choi A."/>
            <person name="Baek K."/>
        </authorList>
    </citation>
    <scope>NUCLEOTIDE SEQUENCE [LARGE SCALE GENOMIC DNA]</scope>
    <source>
        <strain evidence="3 4">IMCC9719</strain>
    </source>
</reference>
<dbReference type="Gene3D" id="3.40.50.300">
    <property type="entry name" value="P-loop containing nucleotide triphosphate hydrolases"/>
    <property type="match status" value="1"/>
</dbReference>
<protein>
    <submittedName>
        <fullName evidence="3">DnaA regulatory inactivator Hda</fullName>
    </submittedName>
</protein>
<dbReference type="RefSeq" id="WP_109822059.1">
    <property type="nucleotide sequence ID" value="NZ_QGKL01000011.1"/>
</dbReference>
<sequence length="234" mass="26971">MTQQQMILNVTSRDSLRFDSFYAANEENKDVLELVTAFAESYDRKQFFLWGETHSGKSHMLQACCYHATERGQRVSYLPMKTLATYGSTAARGLDSMDLIVIDDVDRVLGNADWEEALFDLINHCRTGKQRLVFSSTQNPRYLECELPDLASRLIWGETYTLHALTDDEKQDALLHRAKIRHLAISERVMDYLSRHYPRDMGSLLTILDVLDQESIRRQSKITIPFVKQVLDSS</sequence>
<dbReference type="Pfam" id="PF22688">
    <property type="entry name" value="Hda_lid"/>
    <property type="match status" value="1"/>
</dbReference>
<dbReference type="NCBIfam" id="TIGR03420">
    <property type="entry name" value="DnaA_homol_Hda"/>
    <property type="match status" value="1"/>
</dbReference>
<dbReference type="PANTHER" id="PTHR30050">
    <property type="entry name" value="CHROMOSOMAL REPLICATION INITIATOR PROTEIN DNAA"/>
    <property type="match status" value="1"/>
</dbReference>
<evidence type="ECO:0000259" key="1">
    <source>
        <dbReference type="Pfam" id="PF00308"/>
    </source>
</evidence>
<dbReference type="InterPro" id="IPR017788">
    <property type="entry name" value="Hda"/>
</dbReference>
<gene>
    <name evidence="3" type="primary">hda</name>
    <name evidence="3" type="ORF">DKT75_03565</name>
</gene>
<dbReference type="InterPro" id="IPR013317">
    <property type="entry name" value="DnaA_dom"/>
</dbReference>
<organism evidence="3 4">
    <name type="scientific">Leucothrix arctica</name>
    <dbReference type="NCBI Taxonomy" id="1481894"/>
    <lineage>
        <taxon>Bacteria</taxon>
        <taxon>Pseudomonadati</taxon>
        <taxon>Pseudomonadota</taxon>
        <taxon>Gammaproteobacteria</taxon>
        <taxon>Thiotrichales</taxon>
        <taxon>Thiotrichaceae</taxon>
        <taxon>Leucothrix</taxon>
    </lineage>
</organism>
<proteinExistence type="predicted"/>
<evidence type="ECO:0000313" key="3">
    <source>
        <dbReference type="EMBL" id="PWQ98541.1"/>
    </source>
</evidence>
<dbReference type="AlphaFoldDB" id="A0A317CK35"/>
<feature type="domain" description="Chromosomal replication initiator protein DnaA ATPAse" evidence="1">
    <location>
        <begin position="18"/>
        <end position="157"/>
    </location>
</feature>
<dbReference type="InterPro" id="IPR055199">
    <property type="entry name" value="Hda_lid"/>
</dbReference>
<feature type="domain" description="Hda lid" evidence="2">
    <location>
        <begin position="167"/>
        <end position="231"/>
    </location>
</feature>
<dbReference type="InterPro" id="IPR027417">
    <property type="entry name" value="P-loop_NTPase"/>
</dbReference>
<dbReference type="Pfam" id="PF00308">
    <property type="entry name" value="Bac_DnaA"/>
    <property type="match status" value="1"/>
</dbReference>
<evidence type="ECO:0000313" key="4">
    <source>
        <dbReference type="Proteomes" id="UP000245506"/>
    </source>
</evidence>
<dbReference type="PANTHER" id="PTHR30050:SF5">
    <property type="entry name" value="DNAA REGULATORY INACTIVATOR HDA"/>
    <property type="match status" value="1"/>
</dbReference>
<evidence type="ECO:0000259" key="2">
    <source>
        <dbReference type="Pfam" id="PF22688"/>
    </source>
</evidence>
<dbReference type="EMBL" id="QGKL01000011">
    <property type="protein sequence ID" value="PWQ98541.1"/>
    <property type="molecule type" value="Genomic_DNA"/>
</dbReference>
<dbReference type="GO" id="GO:0006270">
    <property type="term" value="P:DNA replication initiation"/>
    <property type="evidence" value="ECO:0007669"/>
    <property type="project" value="TreeGrafter"/>
</dbReference>
<dbReference type="Proteomes" id="UP000245506">
    <property type="component" value="Unassembled WGS sequence"/>
</dbReference>
<comment type="caution">
    <text evidence="3">The sequence shown here is derived from an EMBL/GenBank/DDBJ whole genome shotgun (WGS) entry which is preliminary data.</text>
</comment>
<accession>A0A317CK35</accession>
<keyword evidence="4" id="KW-1185">Reference proteome</keyword>
<dbReference type="SUPFAM" id="SSF52540">
    <property type="entry name" value="P-loop containing nucleoside triphosphate hydrolases"/>
    <property type="match status" value="1"/>
</dbReference>
<dbReference type="OrthoDB" id="9784878at2"/>